<dbReference type="Gene3D" id="1.10.150.130">
    <property type="match status" value="1"/>
</dbReference>
<dbReference type="GO" id="GO:0003677">
    <property type="term" value="F:DNA binding"/>
    <property type="evidence" value="ECO:0007669"/>
    <property type="project" value="UniProtKB-UniRule"/>
</dbReference>
<feature type="domain" description="Core-binding (CB)" evidence="7">
    <location>
        <begin position="40"/>
        <end position="121"/>
    </location>
</feature>
<accession>A0A9X2Q275</accession>
<dbReference type="PROSITE" id="PS51898">
    <property type="entry name" value="TYR_RECOMBINASE"/>
    <property type="match status" value="1"/>
</dbReference>
<dbReference type="InterPro" id="IPR013762">
    <property type="entry name" value="Integrase-like_cat_sf"/>
</dbReference>
<dbReference type="SUPFAM" id="SSF56349">
    <property type="entry name" value="DNA breaking-rejoining enzymes"/>
    <property type="match status" value="1"/>
</dbReference>
<evidence type="ECO:0000256" key="3">
    <source>
        <dbReference type="ARBA" id="ARBA00023172"/>
    </source>
</evidence>
<proteinExistence type="predicted"/>
<dbReference type="PANTHER" id="PTHR34605">
    <property type="entry name" value="PHAGE_INTEGRASE DOMAIN-CONTAINING PROTEIN"/>
    <property type="match status" value="1"/>
</dbReference>
<gene>
    <name evidence="8" type="ORF">GGP61_001495</name>
</gene>
<dbReference type="InterPro" id="IPR052925">
    <property type="entry name" value="Phage_Integrase-like_Recomb"/>
</dbReference>
<evidence type="ECO:0000256" key="2">
    <source>
        <dbReference type="ARBA" id="ARBA00023125"/>
    </source>
</evidence>
<dbReference type="PROSITE" id="PS51900">
    <property type="entry name" value="CB"/>
    <property type="match status" value="1"/>
</dbReference>
<evidence type="ECO:0000313" key="8">
    <source>
        <dbReference type="EMBL" id="MCS3709891.1"/>
    </source>
</evidence>
<dbReference type="GO" id="GO:0015074">
    <property type="term" value="P:DNA integration"/>
    <property type="evidence" value="ECO:0007669"/>
    <property type="project" value="UniProtKB-KW"/>
</dbReference>
<feature type="compositionally biased region" description="Basic and acidic residues" evidence="5">
    <location>
        <begin position="1"/>
        <end position="27"/>
    </location>
</feature>
<keyword evidence="3" id="KW-0233">DNA recombination</keyword>
<dbReference type="Pfam" id="PF02899">
    <property type="entry name" value="Phage_int_SAM_1"/>
    <property type="match status" value="1"/>
</dbReference>
<dbReference type="InterPro" id="IPR010998">
    <property type="entry name" value="Integrase_recombinase_N"/>
</dbReference>
<evidence type="ECO:0000259" key="7">
    <source>
        <dbReference type="PROSITE" id="PS51900"/>
    </source>
</evidence>
<reference evidence="8" key="1">
    <citation type="submission" date="2022-08" db="EMBL/GenBank/DDBJ databases">
        <title>Genomic Encyclopedia of Type Strains, Phase V (KMG-V): Genome sequencing to study the core and pangenomes of soil and plant-associated prokaryotes.</title>
        <authorList>
            <person name="Whitman W."/>
        </authorList>
    </citation>
    <scope>NUCLEOTIDE SEQUENCE</scope>
    <source>
        <strain evidence="8">SP3049</strain>
    </source>
</reference>
<evidence type="ECO:0000256" key="4">
    <source>
        <dbReference type="PROSITE-ProRule" id="PRU01248"/>
    </source>
</evidence>
<feature type="region of interest" description="Disordered" evidence="5">
    <location>
        <begin position="1"/>
        <end position="45"/>
    </location>
</feature>
<dbReference type="Pfam" id="PF00589">
    <property type="entry name" value="Phage_integrase"/>
    <property type="match status" value="1"/>
</dbReference>
<evidence type="ECO:0000259" key="6">
    <source>
        <dbReference type="PROSITE" id="PS51898"/>
    </source>
</evidence>
<dbReference type="AlphaFoldDB" id="A0A9X2Q275"/>
<name>A0A9X2Q275_9BACT</name>
<dbReference type="InterPro" id="IPR002104">
    <property type="entry name" value="Integrase_catalytic"/>
</dbReference>
<dbReference type="SUPFAM" id="SSF47823">
    <property type="entry name" value="lambda integrase-like, N-terminal domain"/>
    <property type="match status" value="1"/>
</dbReference>
<organism evidence="8 9">
    <name type="scientific">Salinibacter ruber</name>
    <dbReference type="NCBI Taxonomy" id="146919"/>
    <lineage>
        <taxon>Bacteria</taxon>
        <taxon>Pseudomonadati</taxon>
        <taxon>Rhodothermota</taxon>
        <taxon>Rhodothermia</taxon>
        <taxon>Rhodothermales</taxon>
        <taxon>Salinibacteraceae</taxon>
        <taxon>Salinibacter</taxon>
    </lineage>
</organism>
<protein>
    <submittedName>
        <fullName evidence="8">Site-specific recombinase XerD</fullName>
    </submittedName>
</protein>
<dbReference type="PANTHER" id="PTHR34605:SF3">
    <property type="entry name" value="P CELL-TYPE AGGLUTINATION PROTEIN MAP4-LIKE-RELATED"/>
    <property type="match status" value="1"/>
</dbReference>
<evidence type="ECO:0000313" key="9">
    <source>
        <dbReference type="Proteomes" id="UP001155057"/>
    </source>
</evidence>
<dbReference type="InterPro" id="IPR044068">
    <property type="entry name" value="CB"/>
</dbReference>
<evidence type="ECO:0000256" key="5">
    <source>
        <dbReference type="SAM" id="MobiDB-lite"/>
    </source>
</evidence>
<evidence type="ECO:0000256" key="1">
    <source>
        <dbReference type="ARBA" id="ARBA00022908"/>
    </source>
</evidence>
<comment type="caution">
    <text evidence="8">The sequence shown here is derived from an EMBL/GenBank/DDBJ whole genome shotgun (WGS) entry which is preliminary data.</text>
</comment>
<sequence length="360" mass="40340">MSAPDELRSESDAEKTQSTDETTDKGKTTGLPSSDGVSDKEAERALNAIGHFESELAESTRRTYERGWRDFQKFCETEDRRPLPASQETVVLYINERFGKHTPNTIESRLSAIQHFHKEAEVEDPTRSRAVRAMMKGVRRNSEHKAKEAEPLLTRHIKEMVDSLRKERPEKPDVTSNRLKGDRLRSLRDEGVLLIGYAGALRRSEIAAMEKEHLVERDDGYALLIPESKTDQEGEGHYVGIHRSGSPYCPCEALERWMVAADINAGALFRGVHWKGAVMEGAITPRTVNNIIENAAEKASLSVKPSGHSLRAGYITQCTINGVPDGVIRAQSRHEDHATFYGYQRVHKALDESGSKHLDI</sequence>
<dbReference type="InterPro" id="IPR004107">
    <property type="entry name" value="Integrase_SAM-like_N"/>
</dbReference>
<dbReference type="InterPro" id="IPR011010">
    <property type="entry name" value="DNA_brk_join_enz"/>
</dbReference>
<dbReference type="GO" id="GO:0006310">
    <property type="term" value="P:DNA recombination"/>
    <property type="evidence" value="ECO:0007669"/>
    <property type="project" value="UniProtKB-KW"/>
</dbReference>
<feature type="domain" description="Tyr recombinase" evidence="6">
    <location>
        <begin position="159"/>
        <end position="358"/>
    </location>
</feature>
<dbReference type="EMBL" id="JANUAE010000004">
    <property type="protein sequence ID" value="MCS3709891.1"/>
    <property type="molecule type" value="Genomic_DNA"/>
</dbReference>
<dbReference type="CDD" id="cd00799">
    <property type="entry name" value="INT_Cre_C"/>
    <property type="match status" value="1"/>
</dbReference>
<dbReference type="Proteomes" id="UP001155057">
    <property type="component" value="Unassembled WGS sequence"/>
</dbReference>
<keyword evidence="2 4" id="KW-0238">DNA-binding</keyword>
<dbReference type="Gene3D" id="1.10.443.10">
    <property type="entry name" value="Intergrase catalytic core"/>
    <property type="match status" value="1"/>
</dbReference>
<keyword evidence="1" id="KW-0229">DNA integration</keyword>
<dbReference type="RefSeq" id="WP_259123844.1">
    <property type="nucleotide sequence ID" value="NZ_JANTZO010000005.1"/>
</dbReference>